<dbReference type="CDD" id="cd13831">
    <property type="entry name" value="HU"/>
    <property type="match status" value="1"/>
</dbReference>
<dbReference type="RefSeq" id="WP_302711518.1">
    <property type="nucleotide sequence ID" value="NZ_JAULRT010000035.1"/>
</dbReference>
<evidence type="ECO:0000313" key="7">
    <source>
        <dbReference type="Proteomes" id="UP001168380"/>
    </source>
</evidence>
<dbReference type="Proteomes" id="UP001168380">
    <property type="component" value="Unassembled WGS sequence"/>
</dbReference>
<dbReference type="SMART" id="SM00411">
    <property type="entry name" value="BHL"/>
    <property type="match status" value="1"/>
</dbReference>
<dbReference type="EMBL" id="JAULRT010000035">
    <property type="protein sequence ID" value="MDO3381380.1"/>
    <property type="molecule type" value="Genomic_DNA"/>
</dbReference>
<comment type="caution">
    <text evidence="6">The sequence shown here is derived from an EMBL/GenBank/DDBJ whole genome shotgun (WGS) entry which is preliminary data.</text>
</comment>
<evidence type="ECO:0000256" key="4">
    <source>
        <dbReference type="ARBA" id="ARBA00023125"/>
    </source>
</evidence>
<evidence type="ECO:0000256" key="1">
    <source>
        <dbReference type="ARBA" id="ARBA00003819"/>
    </source>
</evidence>
<proteinExistence type="inferred from homology"/>
<evidence type="ECO:0000256" key="2">
    <source>
        <dbReference type="ARBA" id="ARBA00010529"/>
    </source>
</evidence>
<protein>
    <submittedName>
        <fullName evidence="6">HU family DNA-binding protein</fullName>
    </submittedName>
</protein>
<comment type="function">
    <text evidence="1">Histone-like DNA-binding protein which is capable of wrapping DNA to stabilize it, and thus to prevent its denaturation under extreme environmental conditions.</text>
</comment>
<reference evidence="6" key="1">
    <citation type="submission" date="2023-07" db="EMBL/GenBank/DDBJ databases">
        <title>Gilvimarinus algae sp. nov., isolated from the surface of Kelp.</title>
        <authorList>
            <person name="Sun Y.Y."/>
            <person name="Gong Y."/>
            <person name="Du Z.J."/>
        </authorList>
    </citation>
    <scope>NUCLEOTIDE SEQUENCE</scope>
    <source>
        <strain evidence="6">SDUM040014</strain>
    </source>
</reference>
<dbReference type="InterPro" id="IPR010992">
    <property type="entry name" value="IHF-like_DNA-bd_dom_sf"/>
</dbReference>
<dbReference type="Pfam" id="PF00216">
    <property type="entry name" value="Bac_DNA_binding"/>
    <property type="match status" value="1"/>
</dbReference>
<accession>A0ABT8TB86</accession>
<sequence>MRKPELVALVAQQAGLSLAEADTVIEEFTAQVTLALGRGGSLTLARLGSFVVTERRARWQHHPRTGQRIEVAASRGIRFRPATALRQAVLAGGAL</sequence>
<name>A0ABT8TB86_9GAMM</name>
<dbReference type="PANTHER" id="PTHR33175">
    <property type="entry name" value="DNA-BINDING PROTEIN HU"/>
    <property type="match status" value="1"/>
</dbReference>
<keyword evidence="3" id="KW-0226">DNA condensation</keyword>
<organism evidence="6 7">
    <name type="scientific">Gilvimarinus algae</name>
    <dbReference type="NCBI Taxonomy" id="3058037"/>
    <lineage>
        <taxon>Bacteria</taxon>
        <taxon>Pseudomonadati</taxon>
        <taxon>Pseudomonadota</taxon>
        <taxon>Gammaproteobacteria</taxon>
        <taxon>Cellvibrionales</taxon>
        <taxon>Cellvibrionaceae</taxon>
        <taxon>Gilvimarinus</taxon>
    </lineage>
</organism>
<evidence type="ECO:0000313" key="6">
    <source>
        <dbReference type="EMBL" id="MDO3381380.1"/>
    </source>
</evidence>
<gene>
    <name evidence="6" type="ORF">QWI16_04290</name>
</gene>
<dbReference type="GO" id="GO:0003677">
    <property type="term" value="F:DNA binding"/>
    <property type="evidence" value="ECO:0007669"/>
    <property type="project" value="UniProtKB-KW"/>
</dbReference>
<dbReference type="SUPFAM" id="SSF47729">
    <property type="entry name" value="IHF-like DNA-binding proteins"/>
    <property type="match status" value="1"/>
</dbReference>
<evidence type="ECO:0000256" key="5">
    <source>
        <dbReference type="RuleBase" id="RU003939"/>
    </source>
</evidence>
<dbReference type="Gene3D" id="4.10.520.10">
    <property type="entry name" value="IHF-like DNA-binding proteins"/>
    <property type="match status" value="1"/>
</dbReference>
<keyword evidence="7" id="KW-1185">Reference proteome</keyword>
<dbReference type="PANTHER" id="PTHR33175:SF3">
    <property type="entry name" value="DNA-BINDING PROTEIN HU-BETA"/>
    <property type="match status" value="1"/>
</dbReference>
<comment type="similarity">
    <text evidence="2 5">Belongs to the bacterial histone-like protein family.</text>
</comment>
<keyword evidence="4 6" id="KW-0238">DNA-binding</keyword>
<evidence type="ECO:0000256" key="3">
    <source>
        <dbReference type="ARBA" id="ARBA00023067"/>
    </source>
</evidence>
<dbReference type="InterPro" id="IPR000119">
    <property type="entry name" value="Hist_DNA-bd"/>
</dbReference>